<keyword evidence="2" id="KW-1185">Reference proteome</keyword>
<evidence type="ECO:0000313" key="2">
    <source>
        <dbReference type="Proteomes" id="UP001234202"/>
    </source>
</evidence>
<gene>
    <name evidence="1" type="ORF">QFC24_001668</name>
</gene>
<name>A0ACC2XRG7_9TREE</name>
<proteinExistence type="predicted"/>
<sequence length="684" mass="75484">MAATSHTIPAGINPIPIQPTMDTSNLEYAETQSVTMEWKLSNLRDIFDRSKGDIKSKCLKSAVFGDPDNLWEIILIKSDNSIPRTASYPNSGSPSSAANQNHLPGVPNNPNSGGEYSSFYLSAVPTDEEKAHAIKGKWTRKGLFAFRFEVKSSKTVNWGWQSFARRDTLFYQAPPIVRQMDCFVISCTVSSGACPPAGSWLNMYGALPTGVSPSTNTFTASGAGWKGAEGAWKGIGGGNGAIAGARKLLPKSIVDSVGSLFDDEAYSDVEFWLPVRKRRRSEGDNRKETREEDRLTDSIHREEESDSMITAMMVGTSHFSAPAPGSLFGNATSTDADFATHSASQLNKPHDSLDTSDIGTSVVKTSPPATPVPVSNPFYRKIWANKKILRRGEFFGDLLFGGFTEGADPPSHPGSPGEDTDLYGWDDSDIEEEMESDGEETAGNLPSIRPRIKESTGNGCRKTKIVIRDAAYNTWQALIYYLYTDEITFAPLASTFIPVEAETSGHPGSATEHTFPQPRSTRAPNTTTPLIDNGIAGRKQWIQTWLTERQGDENWPDNAPKPCSAKAIFRLADKMDLPALRQRAFQHIISQLTVQNIPYEVFSQFSATYEDVRQIEVNFFLEHWAEIKCSSAMRHIWHNIRFGKHQGFEAVWPYIVSHLEFTPDRPTIQESDGQAGAGVHFADF</sequence>
<dbReference type="Proteomes" id="UP001234202">
    <property type="component" value="Unassembled WGS sequence"/>
</dbReference>
<accession>A0ACC2XRG7</accession>
<organism evidence="1 2">
    <name type="scientific">Naganishia onofrii</name>
    <dbReference type="NCBI Taxonomy" id="1851511"/>
    <lineage>
        <taxon>Eukaryota</taxon>
        <taxon>Fungi</taxon>
        <taxon>Dikarya</taxon>
        <taxon>Basidiomycota</taxon>
        <taxon>Agaricomycotina</taxon>
        <taxon>Tremellomycetes</taxon>
        <taxon>Filobasidiales</taxon>
        <taxon>Filobasidiaceae</taxon>
        <taxon>Naganishia</taxon>
    </lineage>
</organism>
<protein>
    <submittedName>
        <fullName evidence="1">Uncharacterized protein</fullName>
    </submittedName>
</protein>
<comment type="caution">
    <text evidence="1">The sequence shown here is derived from an EMBL/GenBank/DDBJ whole genome shotgun (WGS) entry which is preliminary data.</text>
</comment>
<dbReference type="EMBL" id="JASBWV010000004">
    <property type="protein sequence ID" value="KAJ9126639.1"/>
    <property type="molecule type" value="Genomic_DNA"/>
</dbReference>
<evidence type="ECO:0000313" key="1">
    <source>
        <dbReference type="EMBL" id="KAJ9126639.1"/>
    </source>
</evidence>
<reference evidence="1" key="1">
    <citation type="submission" date="2023-04" db="EMBL/GenBank/DDBJ databases">
        <title>Draft Genome sequencing of Naganishia species isolated from polar environments using Oxford Nanopore Technology.</title>
        <authorList>
            <person name="Leo P."/>
            <person name="Venkateswaran K."/>
        </authorList>
    </citation>
    <scope>NUCLEOTIDE SEQUENCE</scope>
    <source>
        <strain evidence="1">DBVPG 5303</strain>
    </source>
</reference>